<dbReference type="AlphaFoldDB" id="A0A9Q3GTB0"/>
<reference evidence="1" key="1">
    <citation type="submission" date="2021-03" db="EMBL/GenBank/DDBJ databases">
        <title>Draft genome sequence of rust myrtle Austropuccinia psidii MF-1, a brazilian biotype.</title>
        <authorList>
            <person name="Quecine M.C."/>
            <person name="Pachon D.M.R."/>
            <person name="Bonatelli M.L."/>
            <person name="Correr F.H."/>
            <person name="Franceschini L.M."/>
            <person name="Leite T.F."/>
            <person name="Margarido G.R.A."/>
            <person name="Almeida C.A."/>
            <person name="Ferrarezi J.A."/>
            <person name="Labate C.A."/>
        </authorList>
    </citation>
    <scope>NUCLEOTIDE SEQUENCE</scope>
    <source>
        <strain evidence="1">MF-1</strain>
    </source>
</reference>
<dbReference type="Proteomes" id="UP000765509">
    <property type="component" value="Unassembled WGS sequence"/>
</dbReference>
<comment type="caution">
    <text evidence="1">The sequence shown here is derived from an EMBL/GenBank/DDBJ whole genome shotgun (WGS) entry which is preliminary data.</text>
</comment>
<keyword evidence="2" id="KW-1185">Reference proteome</keyword>
<proteinExistence type="predicted"/>
<accession>A0A9Q3GTB0</accession>
<name>A0A9Q3GTB0_9BASI</name>
<protein>
    <submittedName>
        <fullName evidence="1">Uncharacterized protein</fullName>
    </submittedName>
</protein>
<organism evidence="1 2">
    <name type="scientific">Austropuccinia psidii MF-1</name>
    <dbReference type="NCBI Taxonomy" id="1389203"/>
    <lineage>
        <taxon>Eukaryota</taxon>
        <taxon>Fungi</taxon>
        <taxon>Dikarya</taxon>
        <taxon>Basidiomycota</taxon>
        <taxon>Pucciniomycotina</taxon>
        <taxon>Pucciniomycetes</taxon>
        <taxon>Pucciniales</taxon>
        <taxon>Sphaerophragmiaceae</taxon>
        <taxon>Austropuccinia</taxon>
    </lineage>
</organism>
<dbReference type="EMBL" id="AVOT02005217">
    <property type="protein sequence ID" value="MBW0478512.1"/>
    <property type="molecule type" value="Genomic_DNA"/>
</dbReference>
<evidence type="ECO:0000313" key="1">
    <source>
        <dbReference type="EMBL" id="MBW0478512.1"/>
    </source>
</evidence>
<gene>
    <name evidence="1" type="ORF">O181_018227</name>
</gene>
<evidence type="ECO:0000313" key="2">
    <source>
        <dbReference type="Proteomes" id="UP000765509"/>
    </source>
</evidence>
<sequence length="219" mass="24598">MASGNHQRPPSQLQSRIPLKFRGRLPFSIHPVLKDPGVVHIWYNIPLCTIFAQKSNGDIFRTKLHDSKSSTQYITNFEGGFFSYSVWQFPGGYQKTIQGPQPPGPAGVGLSICIRTILREILRGHHSFQSLSRHQVLSIPWTAQLIHTGSNQASCMALAYLGQFIFHCGNSVTQFDSQDFQNCIAPIQTIQPDDSPSRISLSAFHIYWPPFITWGLFPS</sequence>